<gene>
    <name evidence="1" type="ORF">HCDG_03080</name>
</gene>
<dbReference type="EMBL" id="GG692421">
    <property type="protein sequence ID" value="EER43182.1"/>
    <property type="molecule type" value="Genomic_DNA"/>
</dbReference>
<dbReference type="AlphaFoldDB" id="C6HA49"/>
<sequence>MECEFVTWVENGWRQCIRFLGKKLGKKLGPADDICPVHPHRGELVPPPVEAEMMEANHTWQDEAKTTARGIHRAKYRIPLFPDRRTSIAIADRITTVGMWKGQELSVRAWKSAWKNSGMLWHIAGVEDKWNAQQVFLFDCPENYRVTAIRNQYDQTSRNPKRCAPSTHAPWRDCPVLLFANVVRQLFCLFSVFTIFISLSQVHAPPDLPLSGISDTFHFARNLTVSRRRSSPSLPLIGVEALIRLC</sequence>
<reference evidence="2" key="1">
    <citation type="submission" date="2009-05" db="EMBL/GenBank/DDBJ databases">
        <title>The genome sequence of Ajellomyces capsulatus strain H143.</title>
        <authorList>
            <person name="Champion M."/>
            <person name="Cuomo C.A."/>
            <person name="Ma L.-J."/>
            <person name="Henn M.R."/>
            <person name="Sil A."/>
            <person name="Goldman B."/>
            <person name="Young S.K."/>
            <person name="Kodira C.D."/>
            <person name="Zeng Q."/>
            <person name="Koehrsen M."/>
            <person name="Alvarado L."/>
            <person name="Berlin A.M."/>
            <person name="Borenstein D."/>
            <person name="Chen Z."/>
            <person name="Engels R."/>
            <person name="Freedman E."/>
            <person name="Gellesch M."/>
            <person name="Goldberg J."/>
            <person name="Griggs A."/>
            <person name="Gujja S."/>
            <person name="Heiman D.I."/>
            <person name="Hepburn T.A."/>
            <person name="Howarth C."/>
            <person name="Jen D."/>
            <person name="Larson L."/>
            <person name="Lewis B."/>
            <person name="Mehta T."/>
            <person name="Park D."/>
            <person name="Pearson M."/>
            <person name="Roberts A."/>
            <person name="Saif S."/>
            <person name="Shea T.D."/>
            <person name="Shenoy N."/>
            <person name="Sisk P."/>
            <person name="Stolte C."/>
            <person name="Sykes S."/>
            <person name="Walk T."/>
            <person name="White J."/>
            <person name="Yandava C."/>
            <person name="Klein B."/>
            <person name="McEwen J.G."/>
            <person name="Puccia R."/>
            <person name="Goldman G.H."/>
            <person name="Felipe M.S."/>
            <person name="Nino-Vega G."/>
            <person name="San-Blas G."/>
            <person name="Taylor J.W."/>
            <person name="Mendoza L."/>
            <person name="Galagan J.E."/>
            <person name="Nusbaum C."/>
            <person name="Birren B.W."/>
        </authorList>
    </citation>
    <scope>NUCLEOTIDE SEQUENCE [LARGE SCALE GENOMIC DNA]</scope>
    <source>
        <strain evidence="2">H143</strain>
    </source>
</reference>
<dbReference type="OMA" id="MEANHTW"/>
<accession>C6HA49</accession>
<protein>
    <submittedName>
        <fullName evidence="1">Uncharacterized protein</fullName>
    </submittedName>
</protein>
<evidence type="ECO:0000313" key="1">
    <source>
        <dbReference type="EMBL" id="EER43182.1"/>
    </source>
</evidence>
<dbReference type="VEuPathDB" id="FungiDB:HCDG_03080"/>
<dbReference type="HOGENOM" id="CLU_1128796_0_0_1"/>
<organism evidence="1 2">
    <name type="scientific">Ajellomyces capsulatus (strain H143)</name>
    <name type="common">Darling's disease fungus</name>
    <name type="synonym">Histoplasma capsulatum</name>
    <dbReference type="NCBI Taxonomy" id="544712"/>
    <lineage>
        <taxon>Eukaryota</taxon>
        <taxon>Fungi</taxon>
        <taxon>Dikarya</taxon>
        <taxon>Ascomycota</taxon>
        <taxon>Pezizomycotina</taxon>
        <taxon>Eurotiomycetes</taxon>
        <taxon>Eurotiomycetidae</taxon>
        <taxon>Onygenales</taxon>
        <taxon>Ajellomycetaceae</taxon>
        <taxon>Histoplasma</taxon>
    </lineage>
</organism>
<proteinExistence type="predicted"/>
<name>C6HA49_AJECH</name>
<evidence type="ECO:0000313" key="2">
    <source>
        <dbReference type="Proteomes" id="UP000002624"/>
    </source>
</evidence>
<dbReference type="Proteomes" id="UP000002624">
    <property type="component" value="Unassembled WGS sequence"/>
</dbReference>